<reference evidence="7" key="1">
    <citation type="submission" date="2019-04" db="EMBL/GenBank/DDBJ databases">
        <title>Evolution of Biomass-Degrading Anaerobic Consortia Revealed by Metagenomics.</title>
        <authorList>
            <person name="Peng X."/>
        </authorList>
    </citation>
    <scope>NUCLEOTIDE SEQUENCE</scope>
    <source>
        <strain evidence="7">SIG254</strain>
    </source>
</reference>
<evidence type="ECO:0000256" key="4">
    <source>
        <dbReference type="ARBA" id="ARBA00023125"/>
    </source>
</evidence>
<keyword evidence="1 6" id="KW-0963">Cytoplasm</keyword>
<evidence type="ECO:0000256" key="3">
    <source>
        <dbReference type="ARBA" id="ARBA00023082"/>
    </source>
</evidence>
<comment type="subcellular location">
    <subcellularLocation>
        <location evidence="6">Cytoplasm</location>
    </subcellularLocation>
</comment>
<dbReference type="GO" id="GO:0016987">
    <property type="term" value="F:sigma factor activity"/>
    <property type="evidence" value="ECO:0007669"/>
    <property type="project" value="UniProtKB-UniRule"/>
</dbReference>
<dbReference type="InterPro" id="IPR014244">
    <property type="entry name" value="RNA_pol_sigma-I"/>
</dbReference>
<keyword evidence="2 6" id="KW-0805">Transcription regulation</keyword>
<comment type="caution">
    <text evidence="7">The sequence shown here is derived from an EMBL/GenBank/DDBJ whole genome shotgun (WGS) entry which is preliminary data.</text>
</comment>
<dbReference type="SUPFAM" id="SSF88946">
    <property type="entry name" value="Sigma2 domain of RNA polymerase sigma factors"/>
    <property type="match status" value="1"/>
</dbReference>
<keyword evidence="5 6" id="KW-0804">Transcription</keyword>
<evidence type="ECO:0000256" key="6">
    <source>
        <dbReference type="HAMAP-Rule" id="MF_02064"/>
    </source>
</evidence>
<comment type="function">
    <text evidence="6">Sigma factors are initiation factors that promote the attachment of RNA polymerase to specific initiation sites and are then released.</text>
</comment>
<gene>
    <name evidence="6" type="primary">sigI</name>
    <name evidence="7" type="ORF">E7215_08465</name>
</gene>
<evidence type="ECO:0000256" key="1">
    <source>
        <dbReference type="ARBA" id="ARBA00022490"/>
    </source>
</evidence>
<dbReference type="PIRSF" id="PIRSF038953">
    <property type="entry name" value="SigI"/>
    <property type="match status" value="1"/>
</dbReference>
<feature type="short sequence motif" description="Polymerase core binding" evidence="6">
    <location>
        <begin position="46"/>
        <end position="59"/>
    </location>
</feature>
<dbReference type="GO" id="GO:0005737">
    <property type="term" value="C:cytoplasm"/>
    <property type="evidence" value="ECO:0007669"/>
    <property type="project" value="UniProtKB-SubCell"/>
</dbReference>
<dbReference type="HAMAP" id="MF_02064">
    <property type="entry name" value="Sigma70_SigI"/>
    <property type="match status" value="1"/>
</dbReference>
<comment type="subunit">
    <text evidence="6">Interacts with RsgI.</text>
</comment>
<evidence type="ECO:0000313" key="7">
    <source>
        <dbReference type="EMBL" id="MBE6060189.1"/>
    </source>
</evidence>
<dbReference type="AlphaFoldDB" id="A0A927WDE6"/>
<dbReference type="GO" id="GO:0003677">
    <property type="term" value="F:DNA binding"/>
    <property type="evidence" value="ECO:0007669"/>
    <property type="project" value="UniProtKB-UniRule"/>
</dbReference>
<evidence type="ECO:0000256" key="2">
    <source>
        <dbReference type="ARBA" id="ARBA00023015"/>
    </source>
</evidence>
<name>A0A927WDE6_9CLOT</name>
<proteinExistence type="inferred from homology"/>
<evidence type="ECO:0000313" key="8">
    <source>
        <dbReference type="Proteomes" id="UP000768462"/>
    </source>
</evidence>
<accession>A0A927WDE6</accession>
<dbReference type="Proteomes" id="UP000768462">
    <property type="component" value="Unassembled WGS sequence"/>
</dbReference>
<keyword evidence="4 6" id="KW-0238">DNA-binding</keyword>
<dbReference type="EMBL" id="SVCM01000094">
    <property type="protein sequence ID" value="MBE6060189.1"/>
    <property type="molecule type" value="Genomic_DNA"/>
</dbReference>
<protein>
    <recommendedName>
        <fullName evidence="6">RNA polymerase sigma factor SigI</fullName>
    </recommendedName>
</protein>
<evidence type="ECO:0000256" key="5">
    <source>
        <dbReference type="ARBA" id="ARBA00023163"/>
    </source>
</evidence>
<dbReference type="GO" id="GO:0006352">
    <property type="term" value="P:DNA-templated transcription initiation"/>
    <property type="evidence" value="ECO:0007669"/>
    <property type="project" value="UniProtKB-UniRule"/>
</dbReference>
<organism evidence="7 8">
    <name type="scientific">Clostridium sulfidigenes</name>
    <dbReference type="NCBI Taxonomy" id="318464"/>
    <lineage>
        <taxon>Bacteria</taxon>
        <taxon>Bacillati</taxon>
        <taxon>Bacillota</taxon>
        <taxon>Clostridia</taxon>
        <taxon>Eubacteriales</taxon>
        <taxon>Clostridiaceae</taxon>
        <taxon>Clostridium</taxon>
    </lineage>
</organism>
<feature type="DNA-binding region" description="H-T-H motif" evidence="6">
    <location>
        <begin position="193"/>
        <end position="212"/>
    </location>
</feature>
<keyword evidence="6" id="KW-0346">Stress response</keyword>
<dbReference type="InterPro" id="IPR013325">
    <property type="entry name" value="RNA_pol_sigma_r2"/>
</dbReference>
<comment type="similarity">
    <text evidence="6">Belongs to the sigma-70 factor family. SigI subfamily.</text>
</comment>
<keyword evidence="3 6" id="KW-0731">Sigma factor</keyword>
<comment type="activity regulation">
    <text evidence="6">Negatively regulated by the anti-sigma-I factor RsgI.</text>
</comment>
<sequence>MREIDYMAIDAANNQDLLNSFIEQNELFILKCTSKITRKYITKSDDEWSVSLQAFVQAIKGYELVKGNFLSFAELIIRRRLIDYLRLQKKYNLELSVNPAIFNCQLDENESDKDIALGLAVAEKIIHQENYTLKFEIEAANEVFFYYGFSFLDLSTCSPKAKKTKSSCAKVVVYLLNNPILINELQSSKQLPLKIIEKNLNVPRKILERHRKYIIAAVEILSGEYPNLAYYFRYIREEINK</sequence>